<dbReference type="PROSITE" id="PS51017">
    <property type="entry name" value="CCT"/>
    <property type="match status" value="1"/>
</dbReference>
<keyword evidence="8" id="KW-0804">Transcription</keyword>
<dbReference type="InterPro" id="IPR010402">
    <property type="entry name" value="CCT_domain"/>
</dbReference>
<keyword evidence="6" id="KW-0238">DNA-binding</keyword>
<evidence type="ECO:0000256" key="11">
    <source>
        <dbReference type="SAM" id="MobiDB-lite"/>
    </source>
</evidence>
<accession>A0AAW2S642</accession>
<feature type="compositionally biased region" description="Basic and acidic residues" evidence="11">
    <location>
        <begin position="293"/>
        <end position="305"/>
    </location>
</feature>
<evidence type="ECO:0000256" key="4">
    <source>
        <dbReference type="ARBA" id="ARBA00022833"/>
    </source>
</evidence>
<evidence type="ECO:0000313" key="14">
    <source>
        <dbReference type="EMBL" id="KAL0387108.1"/>
    </source>
</evidence>
<evidence type="ECO:0000256" key="9">
    <source>
        <dbReference type="ARBA" id="ARBA00023242"/>
    </source>
</evidence>
<reference evidence="14" key="1">
    <citation type="submission" date="2020-06" db="EMBL/GenBank/DDBJ databases">
        <authorList>
            <person name="Li T."/>
            <person name="Hu X."/>
            <person name="Zhang T."/>
            <person name="Song X."/>
            <person name="Zhang H."/>
            <person name="Dai N."/>
            <person name="Sheng W."/>
            <person name="Hou X."/>
            <person name="Wei L."/>
        </authorList>
    </citation>
    <scope>NUCLEOTIDE SEQUENCE</scope>
    <source>
        <strain evidence="14">G02</strain>
        <tissue evidence="14">Leaf</tissue>
    </source>
</reference>
<organism evidence="14">
    <name type="scientific">Sesamum radiatum</name>
    <name type="common">Black benniseed</name>
    <dbReference type="NCBI Taxonomy" id="300843"/>
    <lineage>
        <taxon>Eukaryota</taxon>
        <taxon>Viridiplantae</taxon>
        <taxon>Streptophyta</taxon>
        <taxon>Embryophyta</taxon>
        <taxon>Tracheophyta</taxon>
        <taxon>Spermatophyta</taxon>
        <taxon>Magnoliopsida</taxon>
        <taxon>eudicotyledons</taxon>
        <taxon>Gunneridae</taxon>
        <taxon>Pentapetalae</taxon>
        <taxon>asterids</taxon>
        <taxon>lamiids</taxon>
        <taxon>Lamiales</taxon>
        <taxon>Pedaliaceae</taxon>
        <taxon>Sesamum</taxon>
    </lineage>
</organism>
<keyword evidence="4" id="KW-0862">Zinc</keyword>
<dbReference type="InterPro" id="IPR045280">
    <property type="entry name" value="TIFY-like"/>
</dbReference>
<dbReference type="Pfam" id="PF06203">
    <property type="entry name" value="CCT"/>
    <property type="match status" value="1"/>
</dbReference>
<evidence type="ECO:0000259" key="12">
    <source>
        <dbReference type="PROSITE" id="PS51017"/>
    </source>
</evidence>
<evidence type="ECO:0000256" key="1">
    <source>
        <dbReference type="ARBA" id="ARBA00004123"/>
    </source>
</evidence>
<evidence type="ECO:0000256" key="3">
    <source>
        <dbReference type="ARBA" id="ARBA00022771"/>
    </source>
</evidence>
<dbReference type="GO" id="GO:0008270">
    <property type="term" value="F:zinc ion binding"/>
    <property type="evidence" value="ECO:0007669"/>
    <property type="project" value="UniProtKB-KW"/>
</dbReference>
<dbReference type="GO" id="GO:0006355">
    <property type="term" value="P:regulation of DNA-templated transcription"/>
    <property type="evidence" value="ECO:0007669"/>
    <property type="project" value="InterPro"/>
</dbReference>
<gene>
    <name evidence="14" type="ORF">Sradi_2592600</name>
</gene>
<dbReference type="GO" id="GO:0003677">
    <property type="term" value="F:DNA binding"/>
    <property type="evidence" value="ECO:0007669"/>
    <property type="project" value="UniProtKB-KW"/>
</dbReference>
<keyword evidence="5" id="KW-0805">Transcription regulation</keyword>
<keyword evidence="3" id="KW-0863">Zinc-finger</keyword>
<evidence type="ECO:0000256" key="8">
    <source>
        <dbReference type="ARBA" id="ARBA00023163"/>
    </source>
</evidence>
<proteinExistence type="predicted"/>
<evidence type="ECO:0000259" key="13">
    <source>
        <dbReference type="PROSITE" id="PS51320"/>
    </source>
</evidence>
<evidence type="ECO:0000256" key="7">
    <source>
        <dbReference type="ARBA" id="ARBA00023159"/>
    </source>
</evidence>
<sequence>MDAVKGRPFDYANVPIRVHENGGGFDADDISGGGDDTTSSAEEMSAPMPITVNNQSSVRLPLSRTSELTVSFEGEVYVFPAVTPEKVQAVLLLLGGQETPNSIPSPEFLLQLNDKAVDDVSSRPTDSRRIASLERFREKRKERCFDKKIRYTCRKEVAQRMHRKNGQFASVKGLCKASDDNWVSGNNTPHPEPVTVCKEQIVTKKTFFHMTFPDAWFGNSGPDYGNIIPYRLPFSVIVYVTVNIVGLAKLQLLQCVGGQQGTLRDLTKGGRHIFDHNEAETLEIKPPAAEPDNLYHNHDEERTPEQRPPLVESGNPSVRTQQELMEIAEGVAEDSSIGIDSSGNLGEQETLEELANASSEFEIPANFGEQVCNFRTIPDTCFVTFIINIMCTGRFANSYRVARDMTTGSNLIIATGDNAGSQF</sequence>
<feature type="domain" description="CCT" evidence="12">
    <location>
        <begin position="129"/>
        <end position="171"/>
    </location>
</feature>
<dbReference type="EMBL" id="JACGWJ010000011">
    <property type="protein sequence ID" value="KAL0387108.1"/>
    <property type="molecule type" value="Genomic_DNA"/>
</dbReference>
<comment type="subcellular location">
    <subcellularLocation>
        <location evidence="1 10">Nucleus</location>
    </subcellularLocation>
</comment>
<evidence type="ECO:0000256" key="10">
    <source>
        <dbReference type="PROSITE-ProRule" id="PRU00357"/>
    </source>
</evidence>
<keyword evidence="2" id="KW-0479">Metal-binding</keyword>
<evidence type="ECO:0000256" key="6">
    <source>
        <dbReference type="ARBA" id="ARBA00023125"/>
    </source>
</evidence>
<evidence type="ECO:0000256" key="5">
    <source>
        <dbReference type="ARBA" id="ARBA00023015"/>
    </source>
</evidence>
<dbReference type="PANTHER" id="PTHR46125:SF15">
    <property type="entry name" value="GATA TRANSCRIPTION FACTOR 19-LIKE ISOFORM X1"/>
    <property type="match status" value="1"/>
</dbReference>
<dbReference type="PANTHER" id="PTHR46125">
    <property type="entry name" value="GATA TRANSCRIPTION FACTOR 28"/>
    <property type="match status" value="1"/>
</dbReference>
<protein>
    <submittedName>
        <fullName evidence="14">GATA transcription factor 18</fullName>
    </submittedName>
</protein>
<keyword evidence="7" id="KW-0010">Activator</keyword>
<feature type="region of interest" description="Disordered" evidence="11">
    <location>
        <begin position="22"/>
        <end position="42"/>
    </location>
</feature>
<keyword evidence="9 10" id="KW-0539">Nucleus</keyword>
<dbReference type="InterPro" id="IPR010399">
    <property type="entry name" value="Tify_dom"/>
</dbReference>
<dbReference type="AlphaFoldDB" id="A0AAW2S642"/>
<evidence type="ECO:0000256" key="2">
    <source>
        <dbReference type="ARBA" id="ARBA00022723"/>
    </source>
</evidence>
<comment type="caution">
    <text evidence="14">The sequence shown here is derived from an EMBL/GenBank/DDBJ whole genome shotgun (WGS) entry which is preliminary data.</text>
</comment>
<dbReference type="SMART" id="SM00979">
    <property type="entry name" value="TIFY"/>
    <property type="match status" value="1"/>
</dbReference>
<dbReference type="PROSITE" id="PS51320">
    <property type="entry name" value="TIFY"/>
    <property type="match status" value="1"/>
</dbReference>
<dbReference type="GO" id="GO:0005634">
    <property type="term" value="C:nucleus"/>
    <property type="evidence" value="ECO:0007669"/>
    <property type="project" value="UniProtKB-SubCell"/>
</dbReference>
<dbReference type="Pfam" id="PF06200">
    <property type="entry name" value="tify"/>
    <property type="match status" value="1"/>
</dbReference>
<feature type="domain" description="Tify" evidence="13">
    <location>
        <begin position="61"/>
        <end position="96"/>
    </location>
</feature>
<name>A0AAW2S642_SESRA</name>
<reference evidence="14" key="2">
    <citation type="journal article" date="2024" name="Plant">
        <title>Genomic evolution and insights into agronomic trait innovations of Sesamum species.</title>
        <authorList>
            <person name="Miao H."/>
            <person name="Wang L."/>
            <person name="Qu L."/>
            <person name="Liu H."/>
            <person name="Sun Y."/>
            <person name="Le M."/>
            <person name="Wang Q."/>
            <person name="Wei S."/>
            <person name="Zheng Y."/>
            <person name="Lin W."/>
            <person name="Duan Y."/>
            <person name="Cao H."/>
            <person name="Xiong S."/>
            <person name="Wang X."/>
            <person name="Wei L."/>
            <person name="Li C."/>
            <person name="Ma Q."/>
            <person name="Ju M."/>
            <person name="Zhao R."/>
            <person name="Li G."/>
            <person name="Mu C."/>
            <person name="Tian Q."/>
            <person name="Mei H."/>
            <person name="Zhang T."/>
            <person name="Gao T."/>
            <person name="Zhang H."/>
        </authorList>
    </citation>
    <scope>NUCLEOTIDE SEQUENCE</scope>
    <source>
        <strain evidence="14">G02</strain>
    </source>
</reference>
<feature type="region of interest" description="Disordered" evidence="11">
    <location>
        <begin position="277"/>
        <end position="317"/>
    </location>
</feature>
<feature type="compositionally biased region" description="Gly residues" evidence="11">
    <location>
        <begin position="22"/>
        <end position="35"/>
    </location>
</feature>